<dbReference type="Pfam" id="PF16153">
    <property type="entry name" value="DUF4861"/>
    <property type="match status" value="1"/>
</dbReference>
<dbReference type="Proteomes" id="UP001517247">
    <property type="component" value="Unassembled WGS sequence"/>
</dbReference>
<accession>A0ABW9J608</accession>
<organism evidence="2 3">
    <name type="scientific">Pedobacter ureilyticus</name>
    <dbReference type="NCBI Taxonomy" id="1393051"/>
    <lineage>
        <taxon>Bacteria</taxon>
        <taxon>Pseudomonadati</taxon>
        <taxon>Bacteroidota</taxon>
        <taxon>Sphingobacteriia</taxon>
        <taxon>Sphingobacteriales</taxon>
        <taxon>Sphingobacteriaceae</taxon>
        <taxon>Pedobacter</taxon>
    </lineage>
</organism>
<evidence type="ECO:0000313" key="3">
    <source>
        <dbReference type="Proteomes" id="UP001517247"/>
    </source>
</evidence>
<feature type="chain" id="PRO_5047425097" evidence="1">
    <location>
        <begin position="20"/>
        <end position="376"/>
    </location>
</feature>
<evidence type="ECO:0000256" key="1">
    <source>
        <dbReference type="SAM" id="SignalP"/>
    </source>
</evidence>
<name>A0ABW9J608_9SPHI</name>
<dbReference type="RefSeq" id="WP_138722650.1">
    <property type="nucleotide sequence ID" value="NZ_SSHJ02000005.1"/>
</dbReference>
<feature type="signal peptide" evidence="1">
    <location>
        <begin position="1"/>
        <end position="19"/>
    </location>
</feature>
<dbReference type="EMBL" id="SSHJ02000005">
    <property type="protein sequence ID" value="MFN0255555.1"/>
    <property type="molecule type" value="Genomic_DNA"/>
</dbReference>
<comment type="caution">
    <text evidence="2">The sequence shown here is derived from an EMBL/GenBank/DDBJ whole genome shotgun (WGS) entry which is preliminary data.</text>
</comment>
<evidence type="ECO:0000313" key="2">
    <source>
        <dbReference type="EMBL" id="MFN0255555.1"/>
    </source>
</evidence>
<reference evidence="2 3" key="1">
    <citation type="submission" date="2024-12" db="EMBL/GenBank/DDBJ databases">
        <authorList>
            <person name="Hu S."/>
        </authorList>
    </citation>
    <scope>NUCLEOTIDE SEQUENCE [LARGE SCALE GENOMIC DNA]</scope>
    <source>
        <strain evidence="2 3">THG-T11</strain>
    </source>
</reference>
<proteinExistence type="predicted"/>
<keyword evidence="1" id="KW-0732">Signal</keyword>
<dbReference type="InterPro" id="IPR032342">
    <property type="entry name" value="DUF4861"/>
</dbReference>
<keyword evidence="3" id="KW-1185">Reference proteome</keyword>
<gene>
    <name evidence="2" type="ORF">E6A44_008235</name>
</gene>
<sequence length="376" mass="42280">MRSTFFILCFLCLCVGVSAQKPKHLITVENTSKFNRSELVRVSWADVLKVYPTIDTANFQVINKATAGQLPYQLEKLGGAEVRFLLLQVAIKAKSKLELQLSKGKPNPPVTKTYGRYVPERKDDFAWENDKIAFRMYGKALEGTNENAHGMDVWVKRTSDMVINKRYKVDNYHKDHGDGLDYYSVGTTLGAGDMAPYLADTVWYLGNYRSYKVLDNGPLRTSFQLIYDEASANGIKIKVTKQISIDAGSQLNKVENTYSFNEQTALPVAVGLATRKEEKKDVFTDAKAGILSYWEPVHGADGITGVGAIFLKTPIQIKQKHNQLLGIGVAKANQPIIYYTGAAWNKAGEITDSVQWFKYIRDFNEKLKRPLRVKVK</sequence>
<protein>
    <submittedName>
        <fullName evidence="2">DUF4861 family protein</fullName>
    </submittedName>
</protein>